<dbReference type="Proteomes" id="UP001589710">
    <property type="component" value="Unassembled WGS sequence"/>
</dbReference>
<name>A0ABV5RKK7_9ACTN</name>
<dbReference type="RefSeq" id="WP_345509904.1">
    <property type="nucleotide sequence ID" value="NZ_BAAAXD010000005.1"/>
</dbReference>
<keyword evidence="2" id="KW-1185">Reference proteome</keyword>
<dbReference type="Gene3D" id="1.25.40.10">
    <property type="entry name" value="Tetratricopeptide repeat domain"/>
    <property type="match status" value="2"/>
</dbReference>
<organism evidence="1 2">
    <name type="scientific">Streptomyces yanii</name>
    <dbReference type="NCBI Taxonomy" id="78510"/>
    <lineage>
        <taxon>Bacteria</taxon>
        <taxon>Bacillati</taxon>
        <taxon>Actinomycetota</taxon>
        <taxon>Actinomycetes</taxon>
        <taxon>Kitasatosporales</taxon>
        <taxon>Streptomycetaceae</taxon>
        <taxon>Streptomyces</taxon>
    </lineage>
</organism>
<comment type="caution">
    <text evidence="1">The sequence shown here is derived from an EMBL/GenBank/DDBJ whole genome shotgun (WGS) entry which is preliminary data.</text>
</comment>
<reference evidence="1 2" key="1">
    <citation type="submission" date="2024-09" db="EMBL/GenBank/DDBJ databases">
        <authorList>
            <person name="Sun Q."/>
            <person name="Mori K."/>
        </authorList>
    </citation>
    <scope>NUCLEOTIDE SEQUENCE [LARGE SCALE GENOMIC DNA]</scope>
    <source>
        <strain evidence="1 2">JCM 3331</strain>
    </source>
</reference>
<protein>
    <submittedName>
        <fullName evidence="1">Tetratricopeptide repeat protein</fullName>
    </submittedName>
</protein>
<accession>A0ABV5RKK7</accession>
<sequence>MAALSDATAQIAWAHAYTAWALRLLDRFKESVAASLRAADLFQAIGDIDCYVQCLANIADCLLGEGRYREALEQCLEHLALLDDPESGMTPSIAAHSRPVALLRIGRCLADLGRREEAISTLREGIDGLDSLQMSDFRQAAALETLAALLAGAGRTDESQTAYLRAARVFESIGDREASDRCNSLAATSC</sequence>
<evidence type="ECO:0000313" key="2">
    <source>
        <dbReference type="Proteomes" id="UP001589710"/>
    </source>
</evidence>
<dbReference type="Pfam" id="PF13174">
    <property type="entry name" value="TPR_6"/>
    <property type="match status" value="1"/>
</dbReference>
<dbReference type="SUPFAM" id="SSF48452">
    <property type="entry name" value="TPR-like"/>
    <property type="match status" value="2"/>
</dbReference>
<dbReference type="SMART" id="SM00028">
    <property type="entry name" value="TPR"/>
    <property type="match status" value="3"/>
</dbReference>
<dbReference type="InterPro" id="IPR011990">
    <property type="entry name" value="TPR-like_helical_dom_sf"/>
</dbReference>
<evidence type="ECO:0000313" key="1">
    <source>
        <dbReference type="EMBL" id="MFB9577836.1"/>
    </source>
</evidence>
<dbReference type="EMBL" id="JBHMCG010000158">
    <property type="protein sequence ID" value="MFB9577836.1"/>
    <property type="molecule type" value="Genomic_DNA"/>
</dbReference>
<proteinExistence type="predicted"/>
<dbReference type="InterPro" id="IPR019734">
    <property type="entry name" value="TPR_rpt"/>
</dbReference>
<gene>
    <name evidence="1" type="ORF">ACFFTL_37570</name>
</gene>